<dbReference type="InterPro" id="IPR006153">
    <property type="entry name" value="Cation/H_exchanger_TM"/>
</dbReference>
<dbReference type="OrthoDB" id="43520at2157"/>
<dbReference type="Pfam" id="PF00999">
    <property type="entry name" value="Na_H_Exchanger"/>
    <property type="match status" value="1"/>
</dbReference>
<comment type="similarity">
    <text evidence="2">Belongs to the monovalent cation:proton antiporter 2 (CPA2) transporter (TC 2.A.37) family.</text>
</comment>
<accession>A0A031LLD5</accession>
<dbReference type="RefSeq" id="WP_048100301.1">
    <property type="nucleotide sequence ID" value="NZ_JFZT01000050.1"/>
</dbReference>
<feature type="domain" description="Cation/H+ exchanger transmembrane" evidence="7">
    <location>
        <begin position="11"/>
        <end position="364"/>
    </location>
</feature>
<evidence type="ECO:0000256" key="2">
    <source>
        <dbReference type="ARBA" id="ARBA00005551"/>
    </source>
</evidence>
<keyword evidence="5" id="KW-1133">Transmembrane helix</keyword>
<evidence type="ECO:0000256" key="6">
    <source>
        <dbReference type="ARBA" id="ARBA00023136"/>
    </source>
</evidence>
<keyword evidence="6" id="KW-0472">Membrane</keyword>
<dbReference type="PANTHER" id="PTHR42751:SF3">
    <property type="entry name" value="SODIUM_GLUTAMATE SYMPORTER"/>
    <property type="match status" value="1"/>
</dbReference>
<name>A0A031LLD5_9CREN</name>
<keyword evidence="4" id="KW-0812">Transmembrane</keyword>
<sequence length="607" mass="68337">MNYGIVGLLLFFAFVFGLFLSKLKIYPVVAYLIAGIIAINIFKLNFNSSYFSILNFIAINLLAFEIGASFDISRAKKLFQRALGIALIELIFISVASYFSGLFLFHLSSFDSLFLVVASIDTSTAIAYKIIGNRLSKDEKDLLIAVASIEDLEVFFLYSIFIALNGVLNPVKTISVVLEIVIAAFIVYLFAKFFMNTSIIRSTRIDEESIAIILPISLVFIFEYISQIIDVPSTLTMILAGLAFSSVSNSERVMRITAPVREFALIFFFLAVGSLVPISLDLLTFLEFSFIIILIKYFAFSLSSWLTGSNFVKSFTNGIYMIPISEFGIIVSLDAISQGINVFPIYLTSITVVILSSIVASILIIKVDYISETISKVYERFVVLQQMDSAVAWLYRSAIKDISPIASNNIFKSFIKSIFYLIIPLFLFPLIRRSVSAFPILLKIPYFSYIVFLAEGIIAVFLTVYFVRQINNIYFSIYTLVITKLIRIKSALLKRSWILIISTLKTLVILLELSSAIFYFALATFPIATRIPMLFLSLLGYVSVAIFIPRLTKVDNGVLYSNLIGKQPTYTKNIKITKKAILKLRKRKSRKEIGIPKRETKLSINKI</sequence>
<reference evidence="8 9" key="1">
    <citation type="submission" date="2014-03" db="EMBL/GenBank/DDBJ databases">
        <title>Draft genome sequence of the novel thermoacidophilic archaea Acidianus copahuensis ALE1 strain, isolated from Copahue volcanic area in Neuquen Argentina.</title>
        <authorList>
            <person name="Urbieta M.S."/>
            <person name="Rascovan N."/>
            <person name="Castro C."/>
            <person name="Revale S."/>
            <person name="Giaveno M.A."/>
            <person name="Vazquez M.P."/>
            <person name="Donati E.R."/>
        </authorList>
    </citation>
    <scope>NUCLEOTIDE SEQUENCE [LARGE SCALE GENOMIC DNA]</scope>
    <source>
        <strain evidence="8 9">ALE1</strain>
    </source>
</reference>
<dbReference type="EMBL" id="JFZT01000050">
    <property type="protein sequence ID" value="EZQ02408.1"/>
    <property type="molecule type" value="Genomic_DNA"/>
</dbReference>
<dbReference type="AlphaFoldDB" id="A0A031LLD5"/>
<protein>
    <submittedName>
        <fullName evidence="8">Sodium:proton antiporter</fullName>
    </submittedName>
</protein>
<evidence type="ECO:0000256" key="5">
    <source>
        <dbReference type="ARBA" id="ARBA00022989"/>
    </source>
</evidence>
<keyword evidence="9" id="KW-1185">Reference proteome</keyword>
<evidence type="ECO:0000256" key="4">
    <source>
        <dbReference type="ARBA" id="ARBA00022692"/>
    </source>
</evidence>
<proteinExistence type="inferred from homology"/>
<dbReference type="STRING" id="1160895.CM19_10485"/>
<evidence type="ECO:0000313" key="9">
    <source>
        <dbReference type="Proteomes" id="UP000024332"/>
    </source>
</evidence>
<evidence type="ECO:0000259" key="7">
    <source>
        <dbReference type="Pfam" id="PF00999"/>
    </source>
</evidence>
<dbReference type="Proteomes" id="UP000024332">
    <property type="component" value="Unassembled WGS sequence"/>
</dbReference>
<comment type="caution">
    <text evidence="8">The sequence shown here is derived from an EMBL/GenBank/DDBJ whole genome shotgun (WGS) entry which is preliminary data.</text>
</comment>
<comment type="subcellular location">
    <subcellularLocation>
        <location evidence="1">Membrane</location>
        <topology evidence="1">Multi-pass membrane protein</topology>
    </subcellularLocation>
</comment>
<dbReference type="Gene3D" id="1.20.1530.20">
    <property type="match status" value="1"/>
</dbReference>
<dbReference type="GO" id="GO:0016020">
    <property type="term" value="C:membrane"/>
    <property type="evidence" value="ECO:0007669"/>
    <property type="project" value="UniProtKB-SubCell"/>
</dbReference>
<evidence type="ECO:0000256" key="1">
    <source>
        <dbReference type="ARBA" id="ARBA00004141"/>
    </source>
</evidence>
<keyword evidence="3" id="KW-0813">Transport</keyword>
<evidence type="ECO:0000256" key="3">
    <source>
        <dbReference type="ARBA" id="ARBA00022448"/>
    </source>
</evidence>
<dbReference type="InterPro" id="IPR038770">
    <property type="entry name" value="Na+/solute_symporter_sf"/>
</dbReference>
<dbReference type="GO" id="GO:0015297">
    <property type="term" value="F:antiporter activity"/>
    <property type="evidence" value="ECO:0007669"/>
    <property type="project" value="InterPro"/>
</dbReference>
<gene>
    <name evidence="8" type="ORF">CM19_10485</name>
</gene>
<organism evidence="8 9">
    <name type="scientific">Candidatus Acidianus copahuensis</name>
    <dbReference type="NCBI Taxonomy" id="1160895"/>
    <lineage>
        <taxon>Archaea</taxon>
        <taxon>Thermoproteota</taxon>
        <taxon>Thermoprotei</taxon>
        <taxon>Sulfolobales</taxon>
        <taxon>Sulfolobaceae</taxon>
        <taxon>Acidianus</taxon>
    </lineage>
</organism>
<dbReference type="GO" id="GO:1902600">
    <property type="term" value="P:proton transmembrane transport"/>
    <property type="evidence" value="ECO:0007669"/>
    <property type="project" value="InterPro"/>
</dbReference>
<evidence type="ECO:0000313" key="8">
    <source>
        <dbReference type="EMBL" id="EZQ02408.1"/>
    </source>
</evidence>
<dbReference type="PANTHER" id="PTHR42751">
    <property type="entry name" value="SODIUM/HYDROGEN EXCHANGER FAMILY/TRKA DOMAIN PROTEIN"/>
    <property type="match status" value="1"/>
</dbReference>